<dbReference type="KEGG" id="mbd:MEBOL_001134"/>
<sequence length="494" mass="52730">MVAQHKDTFTAAKTKTMCVAQAPLNPSGRALTASSGAEAAARLKNEGNYYTANWKEYRGQDFLNTMEAHKDDPAFMRDMYEQLGPKLTSQLLDDAANAIRQDNHNTYGNQAAAQRALSSVAKSLDAMPPPFQGQVGRLAGRNHPAAALVLKHGASLAVKQGFLEGIKPAALGSVYGASFSARMAGDIIASEPKLYQHVADTWPTGELGTLMRNGLTTPPLADAFHSDWPAFHPAGLERMVGMAADIQGPSAGTLRTRVFQEASLALGKNLTGEPTRKSLVDNMKTLFKSDTQGLVDRLFNNNGSSGVPFADSQRAMGLFFRDALFAHPGQDASFQQFVSDFMGKQRQQMLDPARLAQGPGAAANELSAKQLGNVLGSVVTGYSRAAKDNGEQQAARKEFVGTLLGLATKPVRAGGPIGDLAKGVAEKAVTSLLSDFLNGGLKNDKAGMNRLMMTVIDKASEGARDFDMKHGSNVETALEGKTVWLDFNEQLAAR</sequence>
<organism evidence="1 2">
    <name type="scientific">Melittangium boletus DSM 14713</name>
    <dbReference type="NCBI Taxonomy" id="1294270"/>
    <lineage>
        <taxon>Bacteria</taxon>
        <taxon>Pseudomonadati</taxon>
        <taxon>Myxococcota</taxon>
        <taxon>Myxococcia</taxon>
        <taxon>Myxococcales</taxon>
        <taxon>Cystobacterineae</taxon>
        <taxon>Archangiaceae</taxon>
        <taxon>Melittangium</taxon>
    </lineage>
</organism>
<keyword evidence="2" id="KW-1185">Reference proteome</keyword>
<dbReference type="EMBL" id="CP022163">
    <property type="protein sequence ID" value="ATB27690.1"/>
    <property type="molecule type" value="Genomic_DNA"/>
</dbReference>
<proteinExistence type="predicted"/>
<protein>
    <submittedName>
        <fullName evidence="1">Uncharacterized protein</fullName>
    </submittedName>
</protein>
<evidence type="ECO:0000313" key="2">
    <source>
        <dbReference type="Proteomes" id="UP000217289"/>
    </source>
</evidence>
<dbReference type="AlphaFoldDB" id="A0A250I902"/>
<name>A0A250I902_9BACT</name>
<evidence type="ECO:0000313" key="1">
    <source>
        <dbReference type="EMBL" id="ATB27690.1"/>
    </source>
</evidence>
<reference evidence="1 2" key="1">
    <citation type="submission" date="2017-06" db="EMBL/GenBank/DDBJ databases">
        <authorList>
            <person name="Kim H.J."/>
            <person name="Triplett B.A."/>
        </authorList>
    </citation>
    <scope>NUCLEOTIDE SEQUENCE [LARGE SCALE GENOMIC DNA]</scope>
    <source>
        <strain evidence="1 2">DSM 14713</strain>
    </source>
</reference>
<gene>
    <name evidence="1" type="ORF">MEBOL_001134</name>
</gene>
<dbReference type="Proteomes" id="UP000217289">
    <property type="component" value="Chromosome"/>
</dbReference>
<dbReference type="RefSeq" id="WP_095976452.1">
    <property type="nucleotide sequence ID" value="NZ_CP022163.1"/>
</dbReference>
<accession>A0A250I902</accession>